<dbReference type="InterPro" id="IPR013083">
    <property type="entry name" value="Znf_RING/FYVE/PHD"/>
</dbReference>
<dbReference type="Gene3D" id="2.120.10.30">
    <property type="entry name" value="TolB, C-terminal domain"/>
    <property type="match status" value="1"/>
</dbReference>
<dbReference type="GO" id="GO:0008270">
    <property type="term" value="F:zinc ion binding"/>
    <property type="evidence" value="ECO:0007669"/>
    <property type="project" value="UniProtKB-KW"/>
</dbReference>
<reference evidence="6" key="1">
    <citation type="submission" date="2019-08" db="EMBL/GenBank/DDBJ databases">
        <title>The improved chromosome-level genome for the pearl oyster Pinctada fucata martensii using PacBio sequencing and Hi-C.</title>
        <authorList>
            <person name="Zheng Z."/>
        </authorList>
    </citation>
    <scope>NUCLEOTIDE SEQUENCE</scope>
    <source>
        <strain evidence="6">ZZ-2019</strain>
        <tissue evidence="6">Adductor muscle</tissue>
    </source>
</reference>
<dbReference type="SUPFAM" id="SSF57850">
    <property type="entry name" value="RING/U-box"/>
    <property type="match status" value="1"/>
</dbReference>
<proteinExistence type="predicted"/>
<name>A0AA89BMQ4_PINIB</name>
<protein>
    <recommendedName>
        <fullName evidence="5">RING-type domain-containing protein</fullName>
    </recommendedName>
</protein>
<keyword evidence="7" id="KW-1185">Reference proteome</keyword>
<evidence type="ECO:0000256" key="2">
    <source>
        <dbReference type="ARBA" id="ARBA00022771"/>
    </source>
</evidence>
<evidence type="ECO:0000313" key="6">
    <source>
        <dbReference type="EMBL" id="KAK3087103.1"/>
    </source>
</evidence>
<organism evidence="6 7">
    <name type="scientific">Pinctada imbricata</name>
    <name type="common">Atlantic pearl-oyster</name>
    <name type="synonym">Pinctada martensii</name>
    <dbReference type="NCBI Taxonomy" id="66713"/>
    <lineage>
        <taxon>Eukaryota</taxon>
        <taxon>Metazoa</taxon>
        <taxon>Spiralia</taxon>
        <taxon>Lophotrochozoa</taxon>
        <taxon>Mollusca</taxon>
        <taxon>Bivalvia</taxon>
        <taxon>Autobranchia</taxon>
        <taxon>Pteriomorphia</taxon>
        <taxon>Pterioida</taxon>
        <taxon>Pterioidea</taxon>
        <taxon>Pteriidae</taxon>
        <taxon>Pinctada</taxon>
    </lineage>
</organism>
<evidence type="ECO:0000256" key="1">
    <source>
        <dbReference type="ARBA" id="ARBA00022723"/>
    </source>
</evidence>
<accession>A0AA89BMQ4</accession>
<dbReference type="PANTHER" id="PTHR25462:SF296">
    <property type="entry name" value="MEIOTIC P26, ISOFORM F"/>
    <property type="match status" value="1"/>
</dbReference>
<dbReference type="InterPro" id="IPR047153">
    <property type="entry name" value="TRIM45/56/19-like"/>
</dbReference>
<dbReference type="PROSITE" id="PS50089">
    <property type="entry name" value="ZF_RING_2"/>
    <property type="match status" value="1"/>
</dbReference>
<dbReference type="InterPro" id="IPR001841">
    <property type="entry name" value="Znf_RING"/>
</dbReference>
<dbReference type="InterPro" id="IPR011042">
    <property type="entry name" value="6-blade_b-propeller_TolB-like"/>
</dbReference>
<comment type="caution">
    <text evidence="6">The sequence shown here is derived from an EMBL/GenBank/DDBJ whole genome shotgun (WGS) entry which is preliminary data.</text>
</comment>
<dbReference type="PROSITE" id="PS00518">
    <property type="entry name" value="ZF_RING_1"/>
    <property type="match status" value="1"/>
</dbReference>
<dbReference type="Proteomes" id="UP001186944">
    <property type="component" value="Unassembled WGS sequence"/>
</dbReference>
<dbReference type="EMBL" id="VSWD01000011">
    <property type="protein sequence ID" value="KAK3087103.1"/>
    <property type="molecule type" value="Genomic_DNA"/>
</dbReference>
<dbReference type="InterPro" id="IPR027370">
    <property type="entry name" value="Znf-RING_euk"/>
</dbReference>
<dbReference type="InterPro" id="IPR017907">
    <property type="entry name" value="Znf_RING_CS"/>
</dbReference>
<dbReference type="SMART" id="SM00184">
    <property type="entry name" value="RING"/>
    <property type="match status" value="1"/>
</dbReference>
<evidence type="ECO:0000256" key="4">
    <source>
        <dbReference type="PROSITE-ProRule" id="PRU00175"/>
    </source>
</evidence>
<keyword evidence="3" id="KW-0862">Zinc</keyword>
<keyword evidence="1" id="KW-0479">Metal-binding</keyword>
<dbReference type="SUPFAM" id="SSF63829">
    <property type="entry name" value="Calcium-dependent phosphotriesterase"/>
    <property type="match status" value="1"/>
</dbReference>
<dbReference type="Gene3D" id="3.30.40.10">
    <property type="entry name" value="Zinc/RING finger domain, C3HC4 (zinc finger)"/>
    <property type="match status" value="1"/>
</dbReference>
<dbReference type="PANTHER" id="PTHR25462">
    <property type="entry name" value="BONUS, ISOFORM C-RELATED"/>
    <property type="match status" value="1"/>
</dbReference>
<gene>
    <name evidence="6" type="ORF">FSP39_001766</name>
</gene>
<sequence>MSDTCSVCQDIFKAPKLLLCGHTFCRQCIDDIIKSSTGSDVLKCPLCRKLTKRPKDGAEGLIDNFFVADRKYLSRILQCTNCHKVEANMKCTYCSIQMCEECMYNHKKIGCSVKKMDNSPESDEMHGDNETTVELLLRLEEQLLGTGRTKYCFELEHEISVNLDSDEEDNDENINLSCISCFDGKNCIIAPNGERLEIIWTQQLLPYGLSSLNNGRVVFVGTVEGGRHGGMSIFEYSGKLVTEMTTVNGEYLLEFPREVSVNMKTNDIYVGDVKKGQVILFKEDCSYVSSYEKLGINIFLGDGLTSEAVRGRNTFPFAITFSQCSELLFAGYISEVDCSIHILSATLDFLGFVSSPDSLGNPAGLSCDDRGRLYIGDGADGIIRVFRLSNYVNKL</sequence>
<evidence type="ECO:0000259" key="5">
    <source>
        <dbReference type="PROSITE" id="PS50089"/>
    </source>
</evidence>
<evidence type="ECO:0000313" key="7">
    <source>
        <dbReference type="Proteomes" id="UP001186944"/>
    </source>
</evidence>
<feature type="domain" description="RING-type" evidence="5">
    <location>
        <begin position="5"/>
        <end position="48"/>
    </location>
</feature>
<evidence type="ECO:0000256" key="3">
    <source>
        <dbReference type="ARBA" id="ARBA00022833"/>
    </source>
</evidence>
<dbReference type="Pfam" id="PF13445">
    <property type="entry name" value="zf-RING_UBOX"/>
    <property type="match status" value="1"/>
</dbReference>
<keyword evidence="2 4" id="KW-0863">Zinc-finger</keyword>
<dbReference type="AlphaFoldDB" id="A0AA89BMQ4"/>